<dbReference type="OrthoDB" id="9978173at2759"/>
<dbReference type="AlphaFoldDB" id="A0A9N8H410"/>
<dbReference type="PANTHER" id="PTHR31252:SF11">
    <property type="entry name" value="DUF4419 DOMAIN-CONTAINING PROTEIN"/>
    <property type="match status" value="1"/>
</dbReference>
<dbReference type="PANTHER" id="PTHR31252">
    <property type="entry name" value="DUF4419 DOMAIN-CONTAINING PROTEIN"/>
    <property type="match status" value="1"/>
</dbReference>
<gene>
    <name evidence="1" type="ORF">SEMRO_101_G051780.1</name>
</gene>
<dbReference type="EMBL" id="CAICTM010000100">
    <property type="protein sequence ID" value="CAB9501173.1"/>
    <property type="molecule type" value="Genomic_DNA"/>
</dbReference>
<sequence>MLGTEEGQAVAVDSPMQQPKKSRIQSMAGCALVAFGLATLVTYSQMRSLDQQQQQRRLGESSRRELSLVASVRQVFNVVVGITVDEDPILGFDKEHGVPESSECPGNDPAGFGQYFEIPYIWTANLGGFGIDVSKGGSGLPRTFTVVENHTQLDNGAVMFNVETVPQALPTDLAKPQFSEEALLVALQREAGKFYSGQLNAVSKKKSMRPGSANNSIIEVSSVMPVNTSDGSGTVFAGGQGFLAACMISFAHHLPLALSPDDIWLVIANGFARHVDANAEALRSNFVDHAGQREIRIREDRMVKGDTEAKFWEEWIFPKFSEGIANATNNQDMYETLAVDTFSTTTVASQAASEITLMSTMKNYFRFHMDTMCGIPNIRLDGTRDDWEALRERTKSLSDWMLQNNTHGDLWINDIVVPILDQFVLSFDSEGVDYCFWQNMVKFRTSGDGSGAYDFLSGWLPTLFPYLSGPGDSSYPNPHLRPWLESAAAHHMGPRPNEIPIQMSSVSVIWNYLEVEFPMHFHAGFRGVQQEADGTVKPIIGWYVTEDPPTGE</sequence>
<comment type="caution">
    <text evidence="1">The sequence shown here is derived from an EMBL/GenBank/DDBJ whole genome shotgun (WGS) entry which is preliminary data.</text>
</comment>
<proteinExistence type="predicted"/>
<dbReference type="Proteomes" id="UP001153069">
    <property type="component" value="Unassembled WGS sequence"/>
</dbReference>
<dbReference type="Pfam" id="PF14388">
    <property type="entry name" value="DUF4419"/>
    <property type="match status" value="1"/>
</dbReference>
<accession>A0A9N8H410</accession>
<protein>
    <submittedName>
        <fullName evidence="1">Uncharacterized protein</fullName>
    </submittedName>
</protein>
<reference evidence="1" key="1">
    <citation type="submission" date="2020-06" db="EMBL/GenBank/DDBJ databases">
        <authorList>
            <consortium name="Plant Systems Biology data submission"/>
        </authorList>
    </citation>
    <scope>NUCLEOTIDE SEQUENCE</scope>
    <source>
        <strain evidence="1">D6</strain>
    </source>
</reference>
<evidence type="ECO:0000313" key="2">
    <source>
        <dbReference type="Proteomes" id="UP001153069"/>
    </source>
</evidence>
<evidence type="ECO:0000313" key="1">
    <source>
        <dbReference type="EMBL" id="CAB9501173.1"/>
    </source>
</evidence>
<name>A0A9N8H410_9STRA</name>
<organism evidence="1 2">
    <name type="scientific">Seminavis robusta</name>
    <dbReference type="NCBI Taxonomy" id="568900"/>
    <lineage>
        <taxon>Eukaryota</taxon>
        <taxon>Sar</taxon>
        <taxon>Stramenopiles</taxon>
        <taxon>Ochrophyta</taxon>
        <taxon>Bacillariophyta</taxon>
        <taxon>Bacillariophyceae</taxon>
        <taxon>Bacillariophycidae</taxon>
        <taxon>Naviculales</taxon>
        <taxon>Naviculaceae</taxon>
        <taxon>Seminavis</taxon>
    </lineage>
</organism>
<dbReference type="InterPro" id="IPR025533">
    <property type="entry name" value="DUF4419"/>
</dbReference>
<keyword evidence="2" id="KW-1185">Reference proteome</keyword>